<protein>
    <submittedName>
        <fullName evidence="2">Uncharacterized protein</fullName>
    </submittedName>
</protein>
<feature type="region of interest" description="Disordered" evidence="1">
    <location>
        <begin position="1"/>
        <end position="69"/>
    </location>
</feature>
<sequence length="69" mass="7418">MGVRTLGSVPGQPPPHPPARRSSASSSEDVADQLLPDVTSDERDRGWGDEQHGSDDDRLLREVPPHHGG</sequence>
<feature type="compositionally biased region" description="Basic and acidic residues" evidence="1">
    <location>
        <begin position="40"/>
        <end position="69"/>
    </location>
</feature>
<evidence type="ECO:0000313" key="2">
    <source>
        <dbReference type="EMBL" id="RZS87478.1"/>
    </source>
</evidence>
<evidence type="ECO:0000256" key="1">
    <source>
        <dbReference type="SAM" id="MobiDB-lite"/>
    </source>
</evidence>
<organism evidence="2 3">
    <name type="scientific">Motilibacter rhizosphaerae</name>
    <dbReference type="NCBI Taxonomy" id="598652"/>
    <lineage>
        <taxon>Bacteria</taxon>
        <taxon>Bacillati</taxon>
        <taxon>Actinomycetota</taxon>
        <taxon>Actinomycetes</taxon>
        <taxon>Motilibacterales</taxon>
        <taxon>Motilibacteraceae</taxon>
        <taxon>Motilibacter</taxon>
    </lineage>
</organism>
<reference evidence="2 3" key="1">
    <citation type="submission" date="2019-02" db="EMBL/GenBank/DDBJ databases">
        <title>Genomic Encyclopedia of Type Strains, Phase IV (KMG-IV): sequencing the most valuable type-strain genomes for metagenomic binning, comparative biology and taxonomic classification.</title>
        <authorList>
            <person name="Goeker M."/>
        </authorList>
    </citation>
    <scope>NUCLEOTIDE SEQUENCE [LARGE SCALE GENOMIC DNA]</scope>
    <source>
        <strain evidence="2 3">DSM 45622</strain>
    </source>
</reference>
<dbReference type="AlphaFoldDB" id="A0A4Q7NQU3"/>
<comment type="caution">
    <text evidence="2">The sequence shown here is derived from an EMBL/GenBank/DDBJ whole genome shotgun (WGS) entry which is preliminary data.</text>
</comment>
<dbReference type="Proteomes" id="UP000293638">
    <property type="component" value="Unassembled WGS sequence"/>
</dbReference>
<accession>A0A4Q7NQU3</accession>
<keyword evidence="3" id="KW-1185">Reference proteome</keyword>
<proteinExistence type="predicted"/>
<gene>
    <name evidence="2" type="ORF">EV189_2909</name>
</gene>
<evidence type="ECO:0000313" key="3">
    <source>
        <dbReference type="Proteomes" id="UP000293638"/>
    </source>
</evidence>
<dbReference type="EMBL" id="SGXD01000003">
    <property type="protein sequence ID" value="RZS87478.1"/>
    <property type="molecule type" value="Genomic_DNA"/>
</dbReference>
<name>A0A4Q7NQU3_9ACTN</name>